<gene>
    <name evidence="3" type="ORF">PFFVO_00371</name>
</gene>
<proteinExistence type="predicted"/>
<reference evidence="3 4" key="2">
    <citation type="submission" date="2013-02" db="EMBL/GenBank/DDBJ databases">
        <title>The Genome Sequence of Plasmodium falciparum Vietnam Oak-Knoll (FVO).</title>
        <authorList>
            <consortium name="The Broad Institute Genome Sequencing Platform"/>
            <consortium name="The Broad Institute Genome Sequencing Center for Infectious Disease"/>
            <person name="Neafsey D."/>
            <person name="Cheeseman I."/>
            <person name="Volkman S."/>
            <person name="Adams J."/>
            <person name="Walker B."/>
            <person name="Young S.K."/>
            <person name="Zeng Q."/>
            <person name="Gargeya S."/>
            <person name="Fitzgerald M."/>
            <person name="Haas B."/>
            <person name="Abouelleil A."/>
            <person name="Alvarado L."/>
            <person name="Arachchi H.M."/>
            <person name="Berlin A.M."/>
            <person name="Chapman S.B."/>
            <person name="Dewar J."/>
            <person name="Goldberg J."/>
            <person name="Griggs A."/>
            <person name="Gujja S."/>
            <person name="Hansen M."/>
            <person name="Howarth C."/>
            <person name="Imamovic A."/>
            <person name="Larimer J."/>
            <person name="McCowan C."/>
            <person name="Murphy C."/>
            <person name="Neiman D."/>
            <person name="Pearson M."/>
            <person name="Priest M."/>
            <person name="Roberts A."/>
            <person name="Saif S."/>
            <person name="Shea T."/>
            <person name="Sisk P."/>
            <person name="Sykes S."/>
            <person name="Wortman J."/>
            <person name="Nusbaum C."/>
            <person name="Birren B."/>
        </authorList>
    </citation>
    <scope>NUCLEOTIDE SEQUENCE [LARGE SCALE GENOMIC DNA]</scope>
    <source>
        <strain evidence="4">Vietnam Oak-Knoll (FVO)</strain>
    </source>
</reference>
<evidence type="ECO:0000256" key="1">
    <source>
        <dbReference type="SAM" id="Phobius"/>
    </source>
</evidence>
<keyword evidence="1" id="KW-0472">Membrane</keyword>
<accession>A0A024VDT2</accession>
<feature type="transmembrane region" description="Helical" evidence="1">
    <location>
        <begin position="299"/>
        <end position="320"/>
    </location>
</feature>
<evidence type="ECO:0000313" key="3">
    <source>
        <dbReference type="EMBL" id="ETW20722.1"/>
    </source>
</evidence>
<dbReference type="NCBIfam" id="TIGR01477">
    <property type="entry name" value="RIFIN"/>
    <property type="match status" value="1"/>
</dbReference>
<keyword evidence="1" id="KW-0812">Transmembrane</keyword>
<keyword evidence="2" id="KW-0732">Signal</keyword>
<evidence type="ECO:0000256" key="2">
    <source>
        <dbReference type="SAM" id="SignalP"/>
    </source>
</evidence>
<dbReference type="Proteomes" id="UP000030690">
    <property type="component" value="Unassembled WGS sequence"/>
</dbReference>
<keyword evidence="1" id="KW-1133">Transmembrane helix</keyword>
<feature type="chain" id="PRO_5001536037" description="Surface antigen" evidence="2">
    <location>
        <begin position="28"/>
        <end position="340"/>
    </location>
</feature>
<dbReference type="EMBL" id="KI925014">
    <property type="protein sequence ID" value="ETW20722.1"/>
    <property type="molecule type" value="Genomic_DNA"/>
</dbReference>
<sequence length="340" mass="38592">MKVHCYNILLFSFTLIILLLSPSQVNNQMNHYNRAHMKNIEPTKSYRSLCECELYTSMYDDDPEMKEVMENFIKQTQQRFHDYDDRMKEKRKQCKEQCNKEIQKIILKDKLEKELMDKFATLQTDIQNDAIPTCICEKSIADKVEKGCLKCGGILGGGIAPGWSLVSGLGYAVWTNYVTQTALQKGIEEGVKYGIQCLTDFPGLSRLIKVSQIQSFINHTNYAEKTTYFSFVEKVNTTKCVGNVAKTEPFCHFVSRSRESALSQRVSGIAENAADIAKITEAGVLEEGASATSSLTTAIIASVIVIVVIILVMVIIYLILRYLRKKKMKKKLEYIKLLKE</sequence>
<evidence type="ECO:0000313" key="4">
    <source>
        <dbReference type="Proteomes" id="UP000030690"/>
    </source>
</evidence>
<dbReference type="InterPro" id="IPR006373">
    <property type="entry name" value="VSA_Rifin"/>
</dbReference>
<dbReference type="AlphaFoldDB" id="A0A024VDT2"/>
<name>A0A024VDT2_PLAFA</name>
<feature type="signal peptide" evidence="2">
    <location>
        <begin position="1"/>
        <end position="27"/>
    </location>
</feature>
<organism evidence="3 4">
    <name type="scientific">Plasmodium falciparum Vietnam Oak-Knoll</name>
    <name type="common">FVO</name>
    <dbReference type="NCBI Taxonomy" id="1036723"/>
    <lineage>
        <taxon>Eukaryota</taxon>
        <taxon>Sar</taxon>
        <taxon>Alveolata</taxon>
        <taxon>Apicomplexa</taxon>
        <taxon>Aconoidasida</taxon>
        <taxon>Haemosporida</taxon>
        <taxon>Plasmodiidae</taxon>
        <taxon>Plasmodium</taxon>
        <taxon>Plasmodium (Laverania)</taxon>
    </lineage>
</organism>
<evidence type="ECO:0008006" key="5">
    <source>
        <dbReference type="Google" id="ProtNLM"/>
    </source>
</evidence>
<protein>
    <recommendedName>
        <fullName evidence="5">Surface antigen</fullName>
    </recommendedName>
</protein>
<dbReference type="Pfam" id="PF02009">
    <property type="entry name" value="RIFIN"/>
    <property type="match status" value="1"/>
</dbReference>
<dbReference type="OrthoDB" id="379020at2759"/>
<reference evidence="3 4" key="1">
    <citation type="submission" date="2013-02" db="EMBL/GenBank/DDBJ databases">
        <title>The Genome Annotation of Plasmodium falciparum Vietnam Oak-Knoll (FVO).</title>
        <authorList>
            <consortium name="The Broad Institute Genome Sequencing Platform"/>
            <consortium name="The Broad Institute Genome Sequencing Center for Infectious Disease"/>
            <person name="Neafsey D."/>
            <person name="Hoffman S."/>
            <person name="Volkman S."/>
            <person name="Rosenthal P."/>
            <person name="Walker B."/>
            <person name="Young S.K."/>
            <person name="Zeng Q."/>
            <person name="Gargeya S."/>
            <person name="Fitzgerald M."/>
            <person name="Haas B."/>
            <person name="Abouelleil A."/>
            <person name="Allen A.W."/>
            <person name="Alvarado L."/>
            <person name="Arachchi H.M."/>
            <person name="Berlin A.M."/>
            <person name="Chapman S.B."/>
            <person name="Gainer-Dewar J."/>
            <person name="Goldberg J."/>
            <person name="Griggs A."/>
            <person name="Gujja S."/>
            <person name="Hansen M."/>
            <person name="Howarth C."/>
            <person name="Imamovic A."/>
            <person name="Ireland A."/>
            <person name="Larimer J."/>
            <person name="McCowan C."/>
            <person name="Murphy C."/>
            <person name="Pearson M."/>
            <person name="Poon T.W."/>
            <person name="Priest M."/>
            <person name="Roberts A."/>
            <person name="Saif S."/>
            <person name="Shea T."/>
            <person name="Sisk P."/>
            <person name="Sykes S."/>
            <person name="Wortman J."/>
            <person name="Nusbaum C."/>
            <person name="Birren B."/>
        </authorList>
    </citation>
    <scope>NUCLEOTIDE SEQUENCE [LARGE SCALE GENOMIC DNA]</scope>
    <source>
        <strain evidence="4">Vietnam Oak-Knoll (FVO)</strain>
    </source>
</reference>